<keyword evidence="1" id="KW-0812">Transmembrane</keyword>
<feature type="transmembrane region" description="Helical" evidence="1">
    <location>
        <begin position="119"/>
        <end position="138"/>
    </location>
</feature>
<proteinExistence type="predicted"/>
<evidence type="ECO:0000313" key="2">
    <source>
        <dbReference type="EMBL" id="KAL0478011.1"/>
    </source>
</evidence>
<sequence>MHTDNEYESRDNNKDYSSTPYTRSLGSDMVETLRTLIFVFNLALIVHQVVYFVIDLISMAYRAKAIDQYGKYAGTPNVAHLSLEVLHMVLIIPSFGVYALGFLSTASNFNPESQRKFSLAYEIGLSIILVLVIILNICDHAAGNIGIGDGYGWSNVIILTVTLISLSIIRRQRL</sequence>
<feature type="transmembrane region" description="Helical" evidence="1">
    <location>
        <begin position="85"/>
        <end position="107"/>
    </location>
</feature>
<comment type="caution">
    <text evidence="2">The sequence shown here is derived from an EMBL/GenBank/DDBJ whole genome shotgun (WGS) entry which is preliminary data.</text>
</comment>
<dbReference type="Proteomes" id="UP001431209">
    <property type="component" value="Unassembled WGS sequence"/>
</dbReference>
<gene>
    <name evidence="2" type="ORF">AKO1_005322</name>
</gene>
<keyword evidence="3" id="KW-1185">Reference proteome</keyword>
<evidence type="ECO:0000313" key="3">
    <source>
        <dbReference type="Proteomes" id="UP001431209"/>
    </source>
</evidence>
<dbReference type="AlphaFoldDB" id="A0AAW2YMF0"/>
<name>A0AAW2YMF0_9EUKA</name>
<evidence type="ECO:0000256" key="1">
    <source>
        <dbReference type="SAM" id="Phobius"/>
    </source>
</evidence>
<reference evidence="2 3" key="1">
    <citation type="submission" date="2024-03" db="EMBL/GenBank/DDBJ databases">
        <title>The Acrasis kona genome and developmental transcriptomes reveal deep origins of eukaryotic multicellular pathways.</title>
        <authorList>
            <person name="Sheikh S."/>
            <person name="Fu C.-J."/>
            <person name="Brown M.W."/>
            <person name="Baldauf S.L."/>
        </authorList>
    </citation>
    <scope>NUCLEOTIDE SEQUENCE [LARGE SCALE GENOMIC DNA]</scope>
    <source>
        <strain evidence="2 3">ATCC MYA-3509</strain>
    </source>
</reference>
<keyword evidence="1" id="KW-0472">Membrane</keyword>
<feature type="transmembrane region" description="Helical" evidence="1">
    <location>
        <begin position="33"/>
        <end position="54"/>
    </location>
</feature>
<protein>
    <submittedName>
        <fullName evidence="2">CSFL8</fullName>
    </submittedName>
</protein>
<keyword evidence="1" id="KW-1133">Transmembrane helix</keyword>
<organism evidence="2 3">
    <name type="scientific">Acrasis kona</name>
    <dbReference type="NCBI Taxonomy" id="1008807"/>
    <lineage>
        <taxon>Eukaryota</taxon>
        <taxon>Discoba</taxon>
        <taxon>Heterolobosea</taxon>
        <taxon>Tetramitia</taxon>
        <taxon>Eutetramitia</taxon>
        <taxon>Acrasidae</taxon>
        <taxon>Acrasis</taxon>
    </lineage>
</organism>
<dbReference type="EMBL" id="JAOPGA020000288">
    <property type="protein sequence ID" value="KAL0478011.1"/>
    <property type="molecule type" value="Genomic_DNA"/>
</dbReference>
<accession>A0AAW2YMF0</accession>
<feature type="transmembrane region" description="Helical" evidence="1">
    <location>
        <begin position="150"/>
        <end position="169"/>
    </location>
</feature>